<dbReference type="PANTHER" id="PTHR33713">
    <property type="entry name" value="ANTITOXIN YAFN-RELATED"/>
    <property type="match status" value="1"/>
</dbReference>
<dbReference type="InterPro" id="IPR036165">
    <property type="entry name" value="YefM-like_sf"/>
</dbReference>
<evidence type="ECO:0000313" key="4">
    <source>
        <dbReference type="Proteomes" id="UP001375382"/>
    </source>
</evidence>
<comment type="caution">
    <text evidence="3">The sequence shown here is derived from an EMBL/GenBank/DDBJ whole genome shotgun (WGS) entry which is preliminary data.</text>
</comment>
<name>A0ABU8C6A9_9GAMM</name>
<comment type="function">
    <text evidence="2">Antitoxin component of a type II toxin-antitoxin (TA) system.</text>
</comment>
<dbReference type="PANTHER" id="PTHR33713:SF6">
    <property type="entry name" value="ANTITOXIN YEFM"/>
    <property type="match status" value="1"/>
</dbReference>
<dbReference type="Gene3D" id="3.40.1620.10">
    <property type="entry name" value="YefM-like domain"/>
    <property type="match status" value="1"/>
</dbReference>
<dbReference type="Pfam" id="PF02604">
    <property type="entry name" value="PhdYeFM_antitox"/>
    <property type="match status" value="1"/>
</dbReference>
<dbReference type="Proteomes" id="UP001375382">
    <property type="component" value="Unassembled WGS sequence"/>
</dbReference>
<sequence>MLKMRAKPNMNILTVSEARANFKAVIDTVLDTHEPTLVTNQRSGNVVMISQEDYNAMQETLYLLSTPNNANRLRESVARIKAGAFEVKEAFLDEQETN</sequence>
<dbReference type="InterPro" id="IPR006442">
    <property type="entry name" value="Antitoxin_Phd/YefM"/>
</dbReference>
<dbReference type="NCBIfam" id="TIGR01552">
    <property type="entry name" value="phd_fam"/>
    <property type="match status" value="1"/>
</dbReference>
<comment type="similarity">
    <text evidence="1 2">Belongs to the phD/YefM antitoxin family.</text>
</comment>
<accession>A0ABU8C6A9</accession>
<dbReference type="EMBL" id="JALAAR010000007">
    <property type="protein sequence ID" value="MEH8017471.1"/>
    <property type="molecule type" value="Genomic_DNA"/>
</dbReference>
<dbReference type="RefSeq" id="WP_335735882.1">
    <property type="nucleotide sequence ID" value="NZ_JALAAR010000007.1"/>
</dbReference>
<protein>
    <recommendedName>
        <fullName evidence="2">Antitoxin</fullName>
    </recommendedName>
</protein>
<evidence type="ECO:0000256" key="1">
    <source>
        <dbReference type="ARBA" id="ARBA00009981"/>
    </source>
</evidence>
<evidence type="ECO:0000256" key="2">
    <source>
        <dbReference type="RuleBase" id="RU362080"/>
    </source>
</evidence>
<dbReference type="SUPFAM" id="SSF143120">
    <property type="entry name" value="YefM-like"/>
    <property type="match status" value="1"/>
</dbReference>
<organism evidence="3 4">
    <name type="scientific">Rheinheimera muenzenbergensis</name>
    <dbReference type="NCBI Taxonomy" id="1193628"/>
    <lineage>
        <taxon>Bacteria</taxon>
        <taxon>Pseudomonadati</taxon>
        <taxon>Pseudomonadota</taxon>
        <taxon>Gammaproteobacteria</taxon>
        <taxon>Chromatiales</taxon>
        <taxon>Chromatiaceae</taxon>
        <taxon>Rheinheimera</taxon>
    </lineage>
</organism>
<dbReference type="InterPro" id="IPR051405">
    <property type="entry name" value="phD/YefM_antitoxin"/>
</dbReference>
<proteinExistence type="inferred from homology"/>
<gene>
    <name evidence="3" type="ORF">MN202_09510</name>
</gene>
<keyword evidence="4" id="KW-1185">Reference proteome</keyword>
<evidence type="ECO:0000313" key="3">
    <source>
        <dbReference type="EMBL" id="MEH8017471.1"/>
    </source>
</evidence>
<reference evidence="3 4" key="1">
    <citation type="journal article" date="2023" name="Ecotoxicol. Environ. Saf.">
        <title>Mercury remediation potential of mercury-resistant strain Rheinheimera metallidurans sp. nov. isolated from a municipal waste dumping site.</title>
        <authorList>
            <person name="Yadav V."/>
            <person name="Manjhi A."/>
            <person name="Vadakedath N."/>
        </authorList>
    </citation>
    <scope>NUCLEOTIDE SEQUENCE [LARGE SCALE GENOMIC DNA]</scope>
    <source>
        <strain evidence="3 4">E-49</strain>
    </source>
</reference>
<dbReference type="Gene3D" id="6.10.250.330">
    <property type="match status" value="1"/>
</dbReference>